<keyword evidence="3" id="KW-0012">Acyltransferase</keyword>
<dbReference type="GO" id="GO:0008080">
    <property type="term" value="F:N-acetyltransferase activity"/>
    <property type="evidence" value="ECO:0007669"/>
    <property type="project" value="UniProtKB-ARBA"/>
</dbReference>
<dbReference type="RefSeq" id="WP_183307142.1">
    <property type="nucleotide sequence ID" value="NZ_JACIEP010000006.1"/>
</dbReference>
<evidence type="ECO:0000256" key="3">
    <source>
        <dbReference type="ARBA" id="ARBA00023315"/>
    </source>
</evidence>
<dbReference type="InterPro" id="IPR016181">
    <property type="entry name" value="Acyl_CoA_acyltransferase"/>
</dbReference>
<dbReference type="CDD" id="cd04301">
    <property type="entry name" value="NAT_SF"/>
    <property type="match status" value="1"/>
</dbReference>
<evidence type="ECO:0000313" key="5">
    <source>
        <dbReference type="EMBL" id="MBB4036244.1"/>
    </source>
</evidence>
<dbReference type="SUPFAM" id="SSF55729">
    <property type="entry name" value="Acyl-CoA N-acyltransferases (Nat)"/>
    <property type="match status" value="1"/>
</dbReference>
<sequence>MNIILQPIAENDFEELVFLFKEFATFERLPGSMINSVEKMKNEKEYLNGFVARDEAGSLAGYVTYFYAYYTWVGKSLYMDDLYVKEKYRGQGIGTMLINKITELAKLENCNRLRWQVSNWNHPAIKFYESLGAEINKVEMNCDLVFNKER</sequence>
<dbReference type="Gene3D" id="3.40.630.30">
    <property type="match status" value="1"/>
</dbReference>
<evidence type="ECO:0000256" key="1">
    <source>
        <dbReference type="ARBA" id="ARBA00008694"/>
    </source>
</evidence>
<keyword evidence="6" id="KW-1185">Reference proteome</keyword>
<dbReference type="AlphaFoldDB" id="A0A840CRL8"/>
<feature type="domain" description="N-acetyltransferase" evidence="4">
    <location>
        <begin position="3"/>
        <end position="150"/>
    </location>
</feature>
<dbReference type="PANTHER" id="PTHR10545">
    <property type="entry name" value="DIAMINE N-ACETYLTRANSFERASE"/>
    <property type="match status" value="1"/>
</dbReference>
<accession>A0A840CRL8</accession>
<evidence type="ECO:0000313" key="6">
    <source>
        <dbReference type="Proteomes" id="UP000555103"/>
    </source>
</evidence>
<dbReference type="PANTHER" id="PTHR10545:SF29">
    <property type="entry name" value="GH14572P-RELATED"/>
    <property type="match status" value="1"/>
</dbReference>
<name>A0A840CRL8_9BACT</name>
<dbReference type="FunFam" id="3.40.630.30:FF:000064">
    <property type="entry name" value="GNAT family acetyltransferase"/>
    <property type="match status" value="1"/>
</dbReference>
<comment type="caution">
    <text evidence="5">The sequence shown here is derived from an EMBL/GenBank/DDBJ whole genome shotgun (WGS) entry which is preliminary data.</text>
</comment>
<evidence type="ECO:0000259" key="4">
    <source>
        <dbReference type="PROSITE" id="PS51186"/>
    </source>
</evidence>
<organism evidence="5 6">
    <name type="scientific">Dysgonomonas hofstadii</name>
    <dbReference type="NCBI Taxonomy" id="637886"/>
    <lineage>
        <taxon>Bacteria</taxon>
        <taxon>Pseudomonadati</taxon>
        <taxon>Bacteroidota</taxon>
        <taxon>Bacteroidia</taxon>
        <taxon>Bacteroidales</taxon>
        <taxon>Dysgonomonadaceae</taxon>
        <taxon>Dysgonomonas</taxon>
    </lineage>
</organism>
<dbReference type="Pfam" id="PF00583">
    <property type="entry name" value="Acetyltransf_1"/>
    <property type="match status" value="1"/>
</dbReference>
<dbReference type="EMBL" id="JACIEP010000006">
    <property type="protein sequence ID" value="MBB4036244.1"/>
    <property type="molecule type" value="Genomic_DNA"/>
</dbReference>
<protein>
    <submittedName>
        <fullName evidence="5">GNAT superfamily N-acetyltransferase</fullName>
    </submittedName>
</protein>
<dbReference type="InterPro" id="IPR051016">
    <property type="entry name" value="Diverse_Substrate_AcTransf"/>
</dbReference>
<evidence type="ECO:0000256" key="2">
    <source>
        <dbReference type="ARBA" id="ARBA00022679"/>
    </source>
</evidence>
<dbReference type="PROSITE" id="PS51186">
    <property type="entry name" value="GNAT"/>
    <property type="match status" value="1"/>
</dbReference>
<reference evidence="5 6" key="1">
    <citation type="submission" date="2020-08" db="EMBL/GenBank/DDBJ databases">
        <title>Genomic Encyclopedia of Type Strains, Phase IV (KMG-IV): sequencing the most valuable type-strain genomes for metagenomic binning, comparative biology and taxonomic classification.</title>
        <authorList>
            <person name="Goeker M."/>
        </authorList>
    </citation>
    <scope>NUCLEOTIDE SEQUENCE [LARGE SCALE GENOMIC DNA]</scope>
    <source>
        <strain evidence="5 6">DSM 104969</strain>
    </source>
</reference>
<comment type="similarity">
    <text evidence="1">Belongs to the acetyltransferase family.</text>
</comment>
<dbReference type="Proteomes" id="UP000555103">
    <property type="component" value="Unassembled WGS sequence"/>
</dbReference>
<dbReference type="InterPro" id="IPR000182">
    <property type="entry name" value="GNAT_dom"/>
</dbReference>
<keyword evidence="2 5" id="KW-0808">Transferase</keyword>
<gene>
    <name evidence="5" type="ORF">GGR21_002145</name>
</gene>
<proteinExistence type="inferred from homology"/>